<gene>
    <name evidence="5" type="ORF">GYMLUDRAFT_1025410</name>
</gene>
<feature type="domain" description="Alpha-type protein kinase" evidence="4">
    <location>
        <begin position="14"/>
        <end position="151"/>
    </location>
</feature>
<reference evidence="5 6" key="1">
    <citation type="submission" date="2014-04" db="EMBL/GenBank/DDBJ databases">
        <title>Evolutionary Origins and Diversification of the Mycorrhizal Mutualists.</title>
        <authorList>
            <consortium name="DOE Joint Genome Institute"/>
            <consortium name="Mycorrhizal Genomics Consortium"/>
            <person name="Kohler A."/>
            <person name="Kuo A."/>
            <person name="Nagy L.G."/>
            <person name="Floudas D."/>
            <person name="Copeland A."/>
            <person name="Barry K.W."/>
            <person name="Cichocki N."/>
            <person name="Veneault-Fourrey C."/>
            <person name="LaButti K."/>
            <person name="Lindquist E.A."/>
            <person name="Lipzen A."/>
            <person name="Lundell T."/>
            <person name="Morin E."/>
            <person name="Murat C."/>
            <person name="Riley R."/>
            <person name="Ohm R."/>
            <person name="Sun H."/>
            <person name="Tunlid A."/>
            <person name="Henrissat B."/>
            <person name="Grigoriev I.V."/>
            <person name="Hibbett D.S."/>
            <person name="Martin F."/>
        </authorList>
    </citation>
    <scope>NUCLEOTIDE SEQUENCE [LARGE SCALE GENOMIC DNA]</scope>
    <source>
        <strain evidence="5 6">FD-317 M1</strain>
    </source>
</reference>
<keyword evidence="6" id="KW-1185">Reference proteome</keyword>
<dbReference type="InterPro" id="IPR011009">
    <property type="entry name" value="Kinase-like_dom_sf"/>
</dbReference>
<dbReference type="Proteomes" id="UP000053593">
    <property type="component" value="Unassembled WGS sequence"/>
</dbReference>
<evidence type="ECO:0000256" key="2">
    <source>
        <dbReference type="ARBA" id="ARBA00022679"/>
    </source>
</evidence>
<dbReference type="InterPro" id="IPR004166">
    <property type="entry name" value="a-kinase_dom"/>
</dbReference>
<name>A0A0D0BVD6_9AGAR</name>
<evidence type="ECO:0000256" key="1">
    <source>
        <dbReference type="ARBA" id="ARBA00022527"/>
    </source>
</evidence>
<feature type="non-terminal residue" evidence="5">
    <location>
        <position position="1"/>
    </location>
</feature>
<dbReference type="EMBL" id="KN834827">
    <property type="protein sequence ID" value="KIK53599.1"/>
    <property type="molecule type" value="Genomic_DNA"/>
</dbReference>
<evidence type="ECO:0000259" key="4">
    <source>
        <dbReference type="Pfam" id="PF02816"/>
    </source>
</evidence>
<sequence length="187" mass="20788">YNTDGPDAVSISSNQTELEKEGIRLAQASYFLDAFKDTALERNVDIGNDICITDFLPALQIIEDGEEPCPASGLTSIDIHTQGKKFEHGEDSHHFVAWLLEECRQTCTHKWSGTNQHPSHNHSQVGNVITAFVHFVYLYSHKSVVLANIQSKSLFPLSVFLLLMRHAGTAVDSKHVIFDLMSHAVEG</sequence>
<evidence type="ECO:0000313" key="6">
    <source>
        <dbReference type="Proteomes" id="UP000053593"/>
    </source>
</evidence>
<accession>A0A0D0BVD6</accession>
<protein>
    <recommendedName>
        <fullName evidence="4">Alpha-type protein kinase domain-containing protein</fullName>
    </recommendedName>
</protein>
<keyword evidence="2" id="KW-0808">Transferase</keyword>
<keyword evidence="3" id="KW-0418">Kinase</keyword>
<evidence type="ECO:0000313" key="5">
    <source>
        <dbReference type="EMBL" id="KIK53599.1"/>
    </source>
</evidence>
<dbReference type="SUPFAM" id="SSF56112">
    <property type="entry name" value="Protein kinase-like (PK-like)"/>
    <property type="match status" value="1"/>
</dbReference>
<dbReference type="Pfam" id="PF02816">
    <property type="entry name" value="Alpha_kinase"/>
    <property type="match status" value="1"/>
</dbReference>
<organism evidence="5 6">
    <name type="scientific">Collybiopsis luxurians FD-317 M1</name>
    <dbReference type="NCBI Taxonomy" id="944289"/>
    <lineage>
        <taxon>Eukaryota</taxon>
        <taxon>Fungi</taxon>
        <taxon>Dikarya</taxon>
        <taxon>Basidiomycota</taxon>
        <taxon>Agaricomycotina</taxon>
        <taxon>Agaricomycetes</taxon>
        <taxon>Agaricomycetidae</taxon>
        <taxon>Agaricales</taxon>
        <taxon>Marasmiineae</taxon>
        <taxon>Omphalotaceae</taxon>
        <taxon>Collybiopsis</taxon>
        <taxon>Collybiopsis luxurians</taxon>
    </lineage>
</organism>
<dbReference type="OrthoDB" id="2744370at2759"/>
<dbReference type="GO" id="GO:0004674">
    <property type="term" value="F:protein serine/threonine kinase activity"/>
    <property type="evidence" value="ECO:0007669"/>
    <property type="project" value="UniProtKB-KW"/>
</dbReference>
<dbReference type="GO" id="GO:0005524">
    <property type="term" value="F:ATP binding"/>
    <property type="evidence" value="ECO:0007669"/>
    <property type="project" value="InterPro"/>
</dbReference>
<keyword evidence="1" id="KW-0723">Serine/threonine-protein kinase</keyword>
<proteinExistence type="predicted"/>
<dbReference type="HOGENOM" id="CLU_1450934_0_0_1"/>
<evidence type="ECO:0000256" key="3">
    <source>
        <dbReference type="ARBA" id="ARBA00022777"/>
    </source>
</evidence>
<dbReference type="AlphaFoldDB" id="A0A0D0BVD6"/>